<feature type="region of interest" description="Disordered" evidence="1">
    <location>
        <begin position="102"/>
        <end position="123"/>
    </location>
</feature>
<accession>A0ABV4YCY0</accession>
<dbReference type="RefSeq" id="WP_413258176.1">
    <property type="nucleotide sequence ID" value="NZ_JBHFNS010000059.1"/>
</dbReference>
<proteinExistence type="predicted"/>
<evidence type="ECO:0000313" key="2">
    <source>
        <dbReference type="EMBL" id="MFB2936682.1"/>
    </source>
</evidence>
<comment type="caution">
    <text evidence="2">The sequence shown here is derived from an EMBL/GenBank/DDBJ whole genome shotgun (WGS) entry which is preliminary data.</text>
</comment>
<gene>
    <name evidence="2" type="ORF">ACE1B6_15630</name>
</gene>
<protein>
    <submittedName>
        <fullName evidence="2">Uncharacterized protein</fullName>
    </submittedName>
</protein>
<name>A0ABV4YCY0_9CYAN</name>
<dbReference type="EMBL" id="JBHFNS010000059">
    <property type="protein sequence ID" value="MFB2936682.1"/>
    <property type="molecule type" value="Genomic_DNA"/>
</dbReference>
<evidence type="ECO:0000256" key="1">
    <source>
        <dbReference type="SAM" id="MobiDB-lite"/>
    </source>
</evidence>
<reference evidence="2 3" key="1">
    <citation type="submission" date="2024-09" db="EMBL/GenBank/DDBJ databases">
        <title>Floridaenema gen nov. (Aerosakkonemataceae, Aerosakkonematales ord. nov., Cyanobacteria) from benthic tropical and subtropical fresh waters, with the description of four new species.</title>
        <authorList>
            <person name="Moretto J.A."/>
            <person name="Berthold D.E."/>
            <person name="Lefler F.W."/>
            <person name="Huang I.-S."/>
            <person name="Laughinghouse H. IV."/>
        </authorList>
    </citation>
    <scope>NUCLEOTIDE SEQUENCE [LARGE SCALE GENOMIC DNA]</scope>
    <source>
        <strain evidence="2 3">BLCC-F154</strain>
    </source>
</reference>
<organism evidence="2 3">
    <name type="scientific">Floridaenema fluviatile BLCC-F154</name>
    <dbReference type="NCBI Taxonomy" id="3153640"/>
    <lineage>
        <taxon>Bacteria</taxon>
        <taxon>Bacillati</taxon>
        <taxon>Cyanobacteriota</taxon>
        <taxon>Cyanophyceae</taxon>
        <taxon>Oscillatoriophycideae</taxon>
        <taxon>Aerosakkonematales</taxon>
        <taxon>Aerosakkonemataceae</taxon>
        <taxon>Floridanema</taxon>
        <taxon>Floridanema fluviatile</taxon>
    </lineage>
</organism>
<sequence length="123" mass="13787">MSFKSLSKIALGLLAGTTFSILVLPETTLAQSLMTDPSQEYQQGGDPINGGTGQPFSVFDLIHRSNLGLNRSMEDVTNEQKENLDDAATQFRLRQRERLQIPDRWIDRLNPNNPTENTTNPNQ</sequence>
<dbReference type="Proteomes" id="UP001576776">
    <property type="component" value="Unassembled WGS sequence"/>
</dbReference>
<feature type="compositionally biased region" description="Low complexity" evidence="1">
    <location>
        <begin position="110"/>
        <end position="123"/>
    </location>
</feature>
<evidence type="ECO:0000313" key="3">
    <source>
        <dbReference type="Proteomes" id="UP001576776"/>
    </source>
</evidence>
<keyword evidence="3" id="KW-1185">Reference proteome</keyword>